<dbReference type="GO" id="GO:0003006">
    <property type="term" value="P:developmental process involved in reproduction"/>
    <property type="evidence" value="ECO:0007669"/>
    <property type="project" value="UniProtKB-ARBA"/>
</dbReference>
<organism evidence="3 4">
    <name type="scientific">Nephila pilipes</name>
    <name type="common">Giant wood spider</name>
    <name type="synonym">Nephila maculata</name>
    <dbReference type="NCBI Taxonomy" id="299642"/>
    <lineage>
        <taxon>Eukaryota</taxon>
        <taxon>Metazoa</taxon>
        <taxon>Ecdysozoa</taxon>
        <taxon>Arthropoda</taxon>
        <taxon>Chelicerata</taxon>
        <taxon>Arachnida</taxon>
        <taxon>Araneae</taxon>
        <taxon>Araneomorphae</taxon>
        <taxon>Entelegynae</taxon>
        <taxon>Araneoidea</taxon>
        <taxon>Nephilidae</taxon>
        <taxon>Nephila</taxon>
    </lineage>
</organism>
<dbReference type="SMART" id="SM00174">
    <property type="entry name" value="RHO"/>
    <property type="match status" value="1"/>
</dbReference>
<evidence type="ECO:0000256" key="1">
    <source>
        <dbReference type="ARBA" id="ARBA00022741"/>
    </source>
</evidence>
<dbReference type="PROSITE" id="PS51419">
    <property type="entry name" value="RAB"/>
    <property type="match status" value="1"/>
</dbReference>
<dbReference type="AlphaFoldDB" id="A0A8X6P9T0"/>
<evidence type="ECO:0000313" key="3">
    <source>
        <dbReference type="EMBL" id="GFT53741.1"/>
    </source>
</evidence>
<dbReference type="Proteomes" id="UP000887013">
    <property type="component" value="Unassembled WGS sequence"/>
</dbReference>
<keyword evidence="4" id="KW-1185">Reference proteome</keyword>
<dbReference type="Gene3D" id="3.40.50.300">
    <property type="entry name" value="P-loop containing nucleotide triphosphate hydrolases"/>
    <property type="match status" value="1"/>
</dbReference>
<gene>
    <name evidence="3" type="primary">AVEN_173747_1</name>
    <name evidence="3" type="ORF">NPIL_577921</name>
</gene>
<protein>
    <submittedName>
        <fullName evidence="3">Uncharacterized protein</fullName>
    </submittedName>
</protein>
<proteinExistence type="predicted"/>
<accession>A0A8X6P9T0</accession>
<dbReference type="InterPro" id="IPR003578">
    <property type="entry name" value="Small_GTPase_Rho"/>
</dbReference>
<dbReference type="OrthoDB" id="6470291at2759"/>
<dbReference type="GO" id="GO:0005525">
    <property type="term" value="F:GTP binding"/>
    <property type="evidence" value="ECO:0007669"/>
    <property type="project" value="UniProtKB-KW"/>
</dbReference>
<name>A0A8X6P9T0_NEPPI</name>
<dbReference type="GO" id="GO:0007264">
    <property type="term" value="P:small GTPase-mediated signal transduction"/>
    <property type="evidence" value="ECO:0007669"/>
    <property type="project" value="InterPro"/>
</dbReference>
<dbReference type="GO" id="GO:0035099">
    <property type="term" value="P:hemocyte migration"/>
    <property type="evidence" value="ECO:0007669"/>
    <property type="project" value="UniProtKB-ARBA"/>
</dbReference>
<dbReference type="SUPFAM" id="SSF52540">
    <property type="entry name" value="P-loop containing nucleoside triphosphate hydrolases"/>
    <property type="match status" value="1"/>
</dbReference>
<sequence>MSAIKYDSYLRSSGFRHRRDEHRSLDENIRYSVSYPKDRKCVGFVGDWGSGRNTLSLRMANIEIEGPKQKYRTSNIFQVDLQKFPVLQETRKMELLIRSIPGNVDYLDKEAEFFKTRQAGFQDFNVFAFCFALNNRCSFRNVIDKWIPEAMNCLRGEFPAFILVGMKSDLRTYPERNPSLIDREEGENARIEVGACGYYECAAKYDEGVDSILIAILKLLLQSD</sequence>
<dbReference type="InterPro" id="IPR027417">
    <property type="entry name" value="P-loop_NTPase"/>
</dbReference>
<dbReference type="PANTHER" id="PTHR24072">
    <property type="entry name" value="RHO FAMILY GTPASE"/>
    <property type="match status" value="1"/>
</dbReference>
<evidence type="ECO:0000313" key="4">
    <source>
        <dbReference type="Proteomes" id="UP000887013"/>
    </source>
</evidence>
<dbReference type="GO" id="GO:0001667">
    <property type="term" value="P:ameboidal-type cell migration"/>
    <property type="evidence" value="ECO:0007669"/>
    <property type="project" value="UniProtKB-ARBA"/>
</dbReference>
<evidence type="ECO:0000256" key="2">
    <source>
        <dbReference type="ARBA" id="ARBA00023134"/>
    </source>
</evidence>
<dbReference type="Pfam" id="PF00071">
    <property type="entry name" value="Ras"/>
    <property type="match status" value="1"/>
</dbReference>
<dbReference type="GO" id="GO:0035006">
    <property type="term" value="P:melanization defense response"/>
    <property type="evidence" value="ECO:0007669"/>
    <property type="project" value="UniProtKB-ARBA"/>
</dbReference>
<dbReference type="GO" id="GO:0003924">
    <property type="term" value="F:GTPase activity"/>
    <property type="evidence" value="ECO:0007669"/>
    <property type="project" value="InterPro"/>
</dbReference>
<dbReference type="PRINTS" id="PR00449">
    <property type="entry name" value="RASTRNSFRMNG"/>
</dbReference>
<keyword evidence="2" id="KW-0342">GTP-binding</keyword>
<reference evidence="3" key="1">
    <citation type="submission" date="2020-08" db="EMBL/GenBank/DDBJ databases">
        <title>Multicomponent nature underlies the extraordinary mechanical properties of spider dragline silk.</title>
        <authorList>
            <person name="Kono N."/>
            <person name="Nakamura H."/>
            <person name="Mori M."/>
            <person name="Yoshida Y."/>
            <person name="Ohtoshi R."/>
            <person name="Malay A.D."/>
            <person name="Moran D.A.P."/>
            <person name="Tomita M."/>
            <person name="Numata K."/>
            <person name="Arakawa K."/>
        </authorList>
    </citation>
    <scope>NUCLEOTIDE SEQUENCE</scope>
</reference>
<dbReference type="GO" id="GO:0022412">
    <property type="term" value="P:cellular process involved in reproduction in multicellular organism"/>
    <property type="evidence" value="ECO:0007669"/>
    <property type="project" value="UniProtKB-ARBA"/>
</dbReference>
<dbReference type="EMBL" id="BMAW01017409">
    <property type="protein sequence ID" value="GFT53741.1"/>
    <property type="molecule type" value="Genomic_DNA"/>
</dbReference>
<comment type="caution">
    <text evidence="3">The sequence shown here is derived from an EMBL/GenBank/DDBJ whole genome shotgun (WGS) entry which is preliminary data.</text>
</comment>
<keyword evidence="1" id="KW-0547">Nucleotide-binding</keyword>
<dbReference type="InterPro" id="IPR001806">
    <property type="entry name" value="Small_GTPase"/>
</dbReference>